<dbReference type="GO" id="GO:0005829">
    <property type="term" value="C:cytosol"/>
    <property type="evidence" value="ECO:0007669"/>
    <property type="project" value="TreeGrafter"/>
</dbReference>
<protein>
    <recommendedName>
        <fullName evidence="1">Luciferase-like domain-containing protein</fullName>
    </recommendedName>
</protein>
<proteinExistence type="predicted"/>
<dbReference type="Gene3D" id="3.20.20.30">
    <property type="entry name" value="Luciferase-like domain"/>
    <property type="match status" value="1"/>
</dbReference>
<dbReference type="InterPro" id="IPR011251">
    <property type="entry name" value="Luciferase-like_dom"/>
</dbReference>
<evidence type="ECO:0000259" key="1">
    <source>
        <dbReference type="Pfam" id="PF00296"/>
    </source>
</evidence>
<dbReference type="SUPFAM" id="SSF51679">
    <property type="entry name" value="Bacterial luciferase-like"/>
    <property type="match status" value="2"/>
</dbReference>
<dbReference type="InterPro" id="IPR036661">
    <property type="entry name" value="Luciferase-like_sf"/>
</dbReference>
<sequence length="388" mass="43716">MDRTGINAAKGPQGDIMDFGLFDTWNALYAGGTMPWDPKYENGEMLESEAYTKNFEQVDAVEAMGWDYIWLGGGHFSKQASMDPQVLMLAAVIAARTKNIKIGSSIHRPLMKLAGEELSERALPHERYAFDNLMLDDPFQTAEQVSIVDQVSQGRFIYGAGARSRGSDERRDYFFEFLEVMKQLWTEDHFSGFEGKYYNYPAFYEPYLSIPKPYQKPYPEMLLPVDSQESFVPMGKMGYKIAIGAGSSTHNLRGTTVLLEDVKSYRKAWKDAGHPGEPTTVVRIPTLLADTSEQAEEQSEELMKLARLYFSGRMGIGSTDAGSASPETTQEVNLFGTAEEVVDKIHVLREQYGTDEIMFEVNWTSSVPREVVTKTMQILTDKVIPEFK</sequence>
<feature type="domain" description="Luciferase-like" evidence="1">
    <location>
        <begin position="42"/>
        <end position="110"/>
    </location>
</feature>
<feature type="domain" description="Luciferase-like" evidence="1">
    <location>
        <begin position="133"/>
        <end position="352"/>
    </location>
</feature>
<name>A0A381QWR3_9ZZZZ</name>
<accession>A0A381QWR3</accession>
<dbReference type="EMBL" id="UINC01001570">
    <property type="protein sequence ID" value="SUZ83866.1"/>
    <property type="molecule type" value="Genomic_DNA"/>
</dbReference>
<dbReference type="GO" id="GO:0016705">
    <property type="term" value="F:oxidoreductase activity, acting on paired donors, with incorporation or reduction of molecular oxygen"/>
    <property type="evidence" value="ECO:0007669"/>
    <property type="project" value="InterPro"/>
</dbReference>
<reference evidence="2" key="1">
    <citation type="submission" date="2018-05" db="EMBL/GenBank/DDBJ databases">
        <authorList>
            <person name="Lanie J.A."/>
            <person name="Ng W.-L."/>
            <person name="Kazmierczak K.M."/>
            <person name="Andrzejewski T.M."/>
            <person name="Davidsen T.M."/>
            <person name="Wayne K.J."/>
            <person name="Tettelin H."/>
            <person name="Glass J.I."/>
            <person name="Rusch D."/>
            <person name="Podicherti R."/>
            <person name="Tsui H.-C.T."/>
            <person name="Winkler M.E."/>
        </authorList>
    </citation>
    <scope>NUCLEOTIDE SEQUENCE</scope>
</reference>
<dbReference type="PANTHER" id="PTHR30137">
    <property type="entry name" value="LUCIFERASE-LIKE MONOOXYGENASE"/>
    <property type="match status" value="1"/>
</dbReference>
<dbReference type="PANTHER" id="PTHR30137:SF6">
    <property type="entry name" value="LUCIFERASE-LIKE MONOOXYGENASE"/>
    <property type="match status" value="1"/>
</dbReference>
<dbReference type="Pfam" id="PF00296">
    <property type="entry name" value="Bac_luciferase"/>
    <property type="match status" value="2"/>
</dbReference>
<evidence type="ECO:0000313" key="2">
    <source>
        <dbReference type="EMBL" id="SUZ83866.1"/>
    </source>
</evidence>
<dbReference type="InterPro" id="IPR050766">
    <property type="entry name" value="Bact_Lucif_Oxidored"/>
</dbReference>
<organism evidence="2">
    <name type="scientific">marine metagenome</name>
    <dbReference type="NCBI Taxonomy" id="408172"/>
    <lineage>
        <taxon>unclassified sequences</taxon>
        <taxon>metagenomes</taxon>
        <taxon>ecological metagenomes</taxon>
    </lineage>
</organism>
<gene>
    <name evidence="2" type="ORF">METZ01_LOCUS36720</name>
</gene>
<dbReference type="AlphaFoldDB" id="A0A381QWR3"/>